<dbReference type="RefSeq" id="WP_221857514.1">
    <property type="nucleotide sequence ID" value="NZ_BAAAYV010000002.1"/>
</dbReference>
<feature type="domain" description="Tetratrico peptide repeat group 5" evidence="1">
    <location>
        <begin position="43"/>
        <end position="161"/>
    </location>
</feature>
<dbReference type="InterPro" id="IPR041656">
    <property type="entry name" value="TPR_5"/>
</dbReference>
<sequence length="164" mass="17779">MGGDAFDGWQHRVDAVWQDRGLSDDERVIRIDALAGELGEDHPVALFERAGARDSAGHETEAEPLYRRAIERGLDDARRTRATIQLASTIRNLGKVDEALELLEAERLRGSTALRDELAAFTALTLVSAGEPVRAASVALSALAPHLTLYTRSVSGYAAELVDD</sequence>
<comment type="caution">
    <text evidence="2">The sequence shown here is derived from an EMBL/GenBank/DDBJ whole genome shotgun (WGS) entry which is preliminary data.</text>
</comment>
<name>A0ABP7B3T2_9MICO</name>
<accession>A0ABP7B3T2</accession>
<evidence type="ECO:0000313" key="2">
    <source>
        <dbReference type="EMBL" id="GAA3646975.1"/>
    </source>
</evidence>
<gene>
    <name evidence="2" type="ORF">GCM10022202_02860</name>
</gene>
<dbReference type="Gene3D" id="1.25.40.10">
    <property type="entry name" value="Tetratricopeptide repeat domain"/>
    <property type="match status" value="1"/>
</dbReference>
<dbReference type="SUPFAM" id="SSF48452">
    <property type="entry name" value="TPR-like"/>
    <property type="match status" value="1"/>
</dbReference>
<dbReference type="Proteomes" id="UP001410795">
    <property type="component" value="Unassembled WGS sequence"/>
</dbReference>
<keyword evidence="3" id="KW-1185">Reference proteome</keyword>
<proteinExistence type="predicted"/>
<evidence type="ECO:0000313" key="3">
    <source>
        <dbReference type="Proteomes" id="UP001410795"/>
    </source>
</evidence>
<reference evidence="3" key="1">
    <citation type="journal article" date="2019" name="Int. J. Syst. Evol. Microbiol.">
        <title>The Global Catalogue of Microorganisms (GCM) 10K type strain sequencing project: providing services to taxonomists for standard genome sequencing and annotation.</title>
        <authorList>
            <consortium name="The Broad Institute Genomics Platform"/>
            <consortium name="The Broad Institute Genome Sequencing Center for Infectious Disease"/>
            <person name="Wu L."/>
            <person name="Ma J."/>
        </authorList>
    </citation>
    <scope>NUCLEOTIDE SEQUENCE [LARGE SCALE GENOMIC DNA]</scope>
    <source>
        <strain evidence="3">JCM 16546</strain>
    </source>
</reference>
<evidence type="ECO:0000259" key="1">
    <source>
        <dbReference type="Pfam" id="PF12688"/>
    </source>
</evidence>
<dbReference type="EMBL" id="BAAAYV010000002">
    <property type="protein sequence ID" value="GAA3646975.1"/>
    <property type="molecule type" value="Genomic_DNA"/>
</dbReference>
<protein>
    <submittedName>
        <fullName evidence="2">Tetratricopeptide repeat protein</fullName>
    </submittedName>
</protein>
<organism evidence="2 3">
    <name type="scientific">Microbacterium marinilacus</name>
    <dbReference type="NCBI Taxonomy" id="415209"/>
    <lineage>
        <taxon>Bacteria</taxon>
        <taxon>Bacillati</taxon>
        <taxon>Actinomycetota</taxon>
        <taxon>Actinomycetes</taxon>
        <taxon>Micrococcales</taxon>
        <taxon>Microbacteriaceae</taxon>
        <taxon>Microbacterium</taxon>
    </lineage>
</organism>
<dbReference type="Pfam" id="PF12688">
    <property type="entry name" value="TPR_5"/>
    <property type="match status" value="1"/>
</dbReference>
<dbReference type="InterPro" id="IPR011990">
    <property type="entry name" value="TPR-like_helical_dom_sf"/>
</dbReference>